<protein>
    <submittedName>
        <fullName evidence="2">Uncharacterized protein</fullName>
    </submittedName>
</protein>
<dbReference type="InParanoid" id="A0A0H2RKY4"/>
<feature type="region of interest" description="Disordered" evidence="1">
    <location>
        <begin position="1"/>
        <end position="26"/>
    </location>
</feature>
<feature type="compositionally biased region" description="Polar residues" evidence="1">
    <location>
        <begin position="73"/>
        <end position="85"/>
    </location>
</feature>
<evidence type="ECO:0000256" key="1">
    <source>
        <dbReference type="SAM" id="MobiDB-lite"/>
    </source>
</evidence>
<reference evidence="2 3" key="1">
    <citation type="submission" date="2015-04" db="EMBL/GenBank/DDBJ databases">
        <title>Complete genome sequence of Schizopora paradoxa KUC8140, a cosmopolitan wood degrader in East Asia.</title>
        <authorList>
            <consortium name="DOE Joint Genome Institute"/>
            <person name="Min B."/>
            <person name="Park H."/>
            <person name="Jang Y."/>
            <person name="Kim J.-J."/>
            <person name="Kim K.H."/>
            <person name="Pangilinan J."/>
            <person name="Lipzen A."/>
            <person name="Riley R."/>
            <person name="Grigoriev I.V."/>
            <person name="Spatafora J.W."/>
            <person name="Choi I.-G."/>
        </authorList>
    </citation>
    <scope>NUCLEOTIDE SEQUENCE [LARGE SCALE GENOMIC DNA]</scope>
    <source>
        <strain evidence="2 3">KUC8140</strain>
    </source>
</reference>
<name>A0A0H2RKY4_9AGAM</name>
<accession>A0A0H2RKY4</accession>
<dbReference type="AlphaFoldDB" id="A0A0H2RKY4"/>
<dbReference type="Proteomes" id="UP000053477">
    <property type="component" value="Unassembled WGS sequence"/>
</dbReference>
<evidence type="ECO:0000313" key="2">
    <source>
        <dbReference type="EMBL" id="KLO05461.1"/>
    </source>
</evidence>
<gene>
    <name evidence="2" type="ORF">SCHPADRAFT_725577</name>
</gene>
<keyword evidence="3" id="KW-1185">Reference proteome</keyword>
<sequence>MLECDSEVVPEAKTNRPPASTISGSAATSTACSENFLMGRISYSVIFRDPHLRFSDLRRSLEKDDKIGRSLRASPQENFSTSSPKRTLLDGKLSVRETRLVGSMSTLSRLRTRNLKLNTSTSSGRQLGCIKGSPELASSTHLGILAPEPWIVLGK</sequence>
<proteinExistence type="predicted"/>
<evidence type="ECO:0000313" key="3">
    <source>
        <dbReference type="Proteomes" id="UP000053477"/>
    </source>
</evidence>
<organism evidence="2 3">
    <name type="scientific">Schizopora paradoxa</name>
    <dbReference type="NCBI Taxonomy" id="27342"/>
    <lineage>
        <taxon>Eukaryota</taxon>
        <taxon>Fungi</taxon>
        <taxon>Dikarya</taxon>
        <taxon>Basidiomycota</taxon>
        <taxon>Agaricomycotina</taxon>
        <taxon>Agaricomycetes</taxon>
        <taxon>Hymenochaetales</taxon>
        <taxon>Schizoporaceae</taxon>
        <taxon>Schizopora</taxon>
    </lineage>
</organism>
<dbReference type="EMBL" id="KQ086305">
    <property type="protein sequence ID" value="KLO05461.1"/>
    <property type="molecule type" value="Genomic_DNA"/>
</dbReference>
<feature type="region of interest" description="Disordered" evidence="1">
    <location>
        <begin position="65"/>
        <end position="85"/>
    </location>
</feature>